<comment type="caution">
    <text evidence="2">The sequence shown here is derived from an EMBL/GenBank/DDBJ whole genome shotgun (WGS) entry which is preliminary data.</text>
</comment>
<accession>A0AAV7SHH7</accession>
<keyword evidence="3" id="KW-1185">Reference proteome</keyword>
<feature type="region of interest" description="Disordered" evidence="1">
    <location>
        <begin position="133"/>
        <end position="160"/>
    </location>
</feature>
<evidence type="ECO:0000313" key="3">
    <source>
        <dbReference type="Proteomes" id="UP001066276"/>
    </source>
</evidence>
<protein>
    <submittedName>
        <fullName evidence="2">Uncharacterized protein</fullName>
    </submittedName>
</protein>
<proteinExistence type="predicted"/>
<evidence type="ECO:0000313" key="2">
    <source>
        <dbReference type="EMBL" id="KAJ1163489.1"/>
    </source>
</evidence>
<gene>
    <name evidence="2" type="ORF">NDU88_003947</name>
</gene>
<name>A0AAV7SHH7_PLEWA</name>
<organism evidence="2 3">
    <name type="scientific">Pleurodeles waltl</name>
    <name type="common">Iberian ribbed newt</name>
    <dbReference type="NCBI Taxonomy" id="8319"/>
    <lineage>
        <taxon>Eukaryota</taxon>
        <taxon>Metazoa</taxon>
        <taxon>Chordata</taxon>
        <taxon>Craniata</taxon>
        <taxon>Vertebrata</taxon>
        <taxon>Euteleostomi</taxon>
        <taxon>Amphibia</taxon>
        <taxon>Batrachia</taxon>
        <taxon>Caudata</taxon>
        <taxon>Salamandroidea</taxon>
        <taxon>Salamandridae</taxon>
        <taxon>Pleurodelinae</taxon>
        <taxon>Pleurodeles</taxon>
    </lineage>
</organism>
<evidence type="ECO:0000256" key="1">
    <source>
        <dbReference type="SAM" id="MobiDB-lite"/>
    </source>
</evidence>
<dbReference type="EMBL" id="JANPWB010000008">
    <property type="protein sequence ID" value="KAJ1163489.1"/>
    <property type="molecule type" value="Genomic_DNA"/>
</dbReference>
<dbReference type="AlphaFoldDB" id="A0AAV7SHH7"/>
<dbReference type="Proteomes" id="UP001066276">
    <property type="component" value="Chromosome 4_2"/>
</dbReference>
<reference evidence="2" key="1">
    <citation type="journal article" date="2022" name="bioRxiv">
        <title>Sequencing and chromosome-scale assembly of the giantPleurodeles waltlgenome.</title>
        <authorList>
            <person name="Brown T."/>
            <person name="Elewa A."/>
            <person name="Iarovenko S."/>
            <person name="Subramanian E."/>
            <person name="Araus A.J."/>
            <person name="Petzold A."/>
            <person name="Susuki M."/>
            <person name="Suzuki K.-i.T."/>
            <person name="Hayashi T."/>
            <person name="Toyoda A."/>
            <person name="Oliveira C."/>
            <person name="Osipova E."/>
            <person name="Leigh N.D."/>
            <person name="Simon A."/>
            <person name="Yun M.H."/>
        </authorList>
    </citation>
    <scope>NUCLEOTIDE SEQUENCE</scope>
    <source>
        <strain evidence="2">20211129_DDA</strain>
        <tissue evidence="2">Liver</tissue>
    </source>
</reference>
<feature type="region of interest" description="Disordered" evidence="1">
    <location>
        <begin position="1"/>
        <end position="20"/>
    </location>
</feature>
<sequence>MLTNINTSAAPPLPTTPWSNDSVQNSVLELKRQVEALAVARSVPPLQVTVVSLSVTPAPGSLTPAAPLERKQGKVIKLCNISSKNISSAEGAGLDTLLSRPGKLAAHVAPEVKEKIRKGEFVDIFGPIRAKRREVETKDKETKASSCTDKKPKVEESITN</sequence>